<reference evidence="2 3" key="1">
    <citation type="submission" date="2019-07" db="EMBL/GenBank/DDBJ databases">
        <title>Whole genome shotgun sequence of Methylobacterium haplocladii NBRC 107714.</title>
        <authorList>
            <person name="Hosoyama A."/>
            <person name="Uohara A."/>
            <person name="Ohji S."/>
            <person name="Ichikawa N."/>
        </authorList>
    </citation>
    <scope>NUCLEOTIDE SEQUENCE [LARGE SCALE GENOMIC DNA]</scope>
    <source>
        <strain evidence="2 3">NBRC 107714</strain>
    </source>
</reference>
<dbReference type="EMBL" id="BJZT01000066">
    <property type="protein sequence ID" value="GEP01904.1"/>
    <property type="molecule type" value="Genomic_DNA"/>
</dbReference>
<evidence type="ECO:0000256" key="1">
    <source>
        <dbReference type="SAM" id="MobiDB-lite"/>
    </source>
</evidence>
<evidence type="ECO:0000313" key="2">
    <source>
        <dbReference type="EMBL" id="GEP01904.1"/>
    </source>
</evidence>
<dbReference type="Proteomes" id="UP000321258">
    <property type="component" value="Unassembled WGS sequence"/>
</dbReference>
<protein>
    <submittedName>
        <fullName evidence="2">Uncharacterized protein</fullName>
    </submittedName>
</protein>
<gene>
    <name evidence="2" type="ORF">MHA02_42910</name>
</gene>
<comment type="caution">
    <text evidence="2">The sequence shown here is derived from an EMBL/GenBank/DDBJ whole genome shotgun (WGS) entry which is preliminary data.</text>
</comment>
<organism evidence="2 3">
    <name type="scientific">Methylobacterium haplocladii</name>
    <dbReference type="NCBI Taxonomy" id="1176176"/>
    <lineage>
        <taxon>Bacteria</taxon>
        <taxon>Pseudomonadati</taxon>
        <taxon>Pseudomonadota</taxon>
        <taxon>Alphaproteobacteria</taxon>
        <taxon>Hyphomicrobiales</taxon>
        <taxon>Methylobacteriaceae</taxon>
        <taxon>Methylobacterium</taxon>
    </lineage>
</organism>
<accession>A0A512IVZ6</accession>
<proteinExistence type="predicted"/>
<dbReference type="AlphaFoldDB" id="A0A512IVZ6"/>
<evidence type="ECO:0000313" key="3">
    <source>
        <dbReference type="Proteomes" id="UP000321258"/>
    </source>
</evidence>
<sequence length="91" mass="10283">MRRQCAMAYRVPITCEVQIDSEWRNMSAIEAHIAHRNASKRCPDCYGAMISLGSYMGARKATLQHRRGHDGCPRLPLRYSGTPTRHPEALA</sequence>
<keyword evidence="3" id="KW-1185">Reference proteome</keyword>
<feature type="region of interest" description="Disordered" evidence="1">
    <location>
        <begin position="66"/>
        <end position="91"/>
    </location>
</feature>
<name>A0A512IVZ6_9HYPH</name>